<keyword evidence="7" id="KW-1185">Reference proteome</keyword>
<dbReference type="GO" id="GO:0043190">
    <property type="term" value="C:ATP-binding cassette (ABC) transporter complex"/>
    <property type="evidence" value="ECO:0007669"/>
    <property type="project" value="InterPro"/>
</dbReference>
<proteinExistence type="inferred from homology"/>
<dbReference type="PROSITE" id="PS51257">
    <property type="entry name" value="PROKAR_LIPOPROTEIN"/>
    <property type="match status" value="1"/>
</dbReference>
<dbReference type="PIRSF" id="PIRSF002741">
    <property type="entry name" value="MppA"/>
    <property type="match status" value="1"/>
</dbReference>
<dbReference type="Pfam" id="PF00496">
    <property type="entry name" value="SBP_bac_5"/>
    <property type="match status" value="1"/>
</dbReference>
<feature type="chain" id="PRO_5040969477" evidence="4">
    <location>
        <begin position="26"/>
        <end position="515"/>
    </location>
</feature>
<dbReference type="Gene3D" id="3.10.105.10">
    <property type="entry name" value="Dipeptide-binding Protein, Domain 3"/>
    <property type="match status" value="1"/>
</dbReference>
<dbReference type="GO" id="GO:0042597">
    <property type="term" value="C:periplasmic space"/>
    <property type="evidence" value="ECO:0007669"/>
    <property type="project" value="UniProtKB-ARBA"/>
</dbReference>
<dbReference type="PANTHER" id="PTHR30290">
    <property type="entry name" value="PERIPLASMIC BINDING COMPONENT OF ABC TRANSPORTER"/>
    <property type="match status" value="1"/>
</dbReference>
<dbReference type="Proteomes" id="UP001143463">
    <property type="component" value="Unassembled WGS sequence"/>
</dbReference>
<accession>A0A9W6L7I0</accession>
<evidence type="ECO:0000256" key="4">
    <source>
        <dbReference type="SAM" id="SignalP"/>
    </source>
</evidence>
<evidence type="ECO:0000313" key="6">
    <source>
        <dbReference type="EMBL" id="GLL15077.1"/>
    </source>
</evidence>
<dbReference type="Gene3D" id="3.40.190.10">
    <property type="entry name" value="Periplasmic binding protein-like II"/>
    <property type="match status" value="1"/>
</dbReference>
<sequence length="515" mass="54997">MRTVRALGAALLLVLVAACAPISPAGGGAEQASGPADPTAIFRWANAVGLSRFDPHRASSSNDNTHLFLTYDRLVHTDADGRAVPGLATAWEFGPDGTTMDMTLRQGVTFHDGTPFDAAAVKANIERAKTVTGSAVAPELRPVRSVEVLAPDRVRFVLTAPTASLPLVLSDRAGAMISPAAFDNPDLDQNPVGAGMFRVTAYQPGARIEYRAAQNYWDPAAVRVAGIDMPIYSDSVTRLNALRGGQIDGAVLSPEQVAEAQAGGVRVEPGRTSNFWYFQPNRTRSAFGDVRVRRAIWHAINRQALVDVLARGYGELSAQPLPEWSPGHDPSIGPDPYPYDPAKARQLLAEAGLAGGFTFEALVSTSPDVQRVAEAIQADLAAVGITMTSRVLEGAQITDEFFVRKQGDLLLGPGGGRPDPAQTTGLRYLPDGFNNPGGHTTPEMQRLQETVLRTVDPAARADALHAQMREFVDQAFEVILYYATPPVALSPQVLDFHPGLADRPEFRGVAKAAAQ</sequence>
<evidence type="ECO:0000259" key="5">
    <source>
        <dbReference type="Pfam" id="PF00496"/>
    </source>
</evidence>
<dbReference type="SUPFAM" id="SSF53850">
    <property type="entry name" value="Periplasmic binding protein-like II"/>
    <property type="match status" value="1"/>
</dbReference>
<dbReference type="InterPro" id="IPR039424">
    <property type="entry name" value="SBP_5"/>
</dbReference>
<reference evidence="6" key="2">
    <citation type="submission" date="2023-01" db="EMBL/GenBank/DDBJ databases">
        <authorList>
            <person name="Sun Q."/>
            <person name="Evtushenko L."/>
        </authorList>
    </citation>
    <scope>NUCLEOTIDE SEQUENCE</scope>
    <source>
        <strain evidence="6">VKM Ac-1069</strain>
    </source>
</reference>
<evidence type="ECO:0000256" key="2">
    <source>
        <dbReference type="ARBA" id="ARBA00022448"/>
    </source>
</evidence>
<dbReference type="RefSeq" id="WP_051738105.1">
    <property type="nucleotide sequence ID" value="NZ_BAAAUZ010000056.1"/>
</dbReference>
<evidence type="ECO:0000256" key="3">
    <source>
        <dbReference type="ARBA" id="ARBA00022729"/>
    </source>
</evidence>
<dbReference type="GO" id="GO:1904680">
    <property type="term" value="F:peptide transmembrane transporter activity"/>
    <property type="evidence" value="ECO:0007669"/>
    <property type="project" value="TreeGrafter"/>
</dbReference>
<keyword evidence="3 4" id="KW-0732">Signal</keyword>
<dbReference type="EMBL" id="BSFQ01000041">
    <property type="protein sequence ID" value="GLL15077.1"/>
    <property type="molecule type" value="Genomic_DNA"/>
</dbReference>
<dbReference type="GO" id="GO:0015833">
    <property type="term" value="P:peptide transport"/>
    <property type="evidence" value="ECO:0007669"/>
    <property type="project" value="TreeGrafter"/>
</dbReference>
<evidence type="ECO:0000313" key="7">
    <source>
        <dbReference type="Proteomes" id="UP001143463"/>
    </source>
</evidence>
<reference evidence="6" key="1">
    <citation type="journal article" date="2014" name="Int. J. Syst. Evol. Microbiol.">
        <title>Complete genome sequence of Corynebacterium casei LMG S-19264T (=DSM 44701T), isolated from a smear-ripened cheese.</title>
        <authorList>
            <consortium name="US DOE Joint Genome Institute (JGI-PGF)"/>
            <person name="Walter F."/>
            <person name="Albersmeier A."/>
            <person name="Kalinowski J."/>
            <person name="Ruckert C."/>
        </authorList>
    </citation>
    <scope>NUCLEOTIDE SEQUENCE</scope>
    <source>
        <strain evidence="6">VKM Ac-1069</strain>
    </source>
</reference>
<dbReference type="AlphaFoldDB" id="A0A9W6L7I0"/>
<name>A0A9W6L7I0_9PSEU</name>
<dbReference type="Gene3D" id="3.90.76.10">
    <property type="entry name" value="Dipeptide-binding Protein, Domain 1"/>
    <property type="match status" value="1"/>
</dbReference>
<feature type="domain" description="Solute-binding protein family 5" evidence="5">
    <location>
        <begin position="84"/>
        <end position="420"/>
    </location>
</feature>
<dbReference type="InterPro" id="IPR000914">
    <property type="entry name" value="SBP_5_dom"/>
</dbReference>
<comment type="similarity">
    <text evidence="1">Belongs to the bacterial solute-binding protein 5 family.</text>
</comment>
<dbReference type="PANTHER" id="PTHR30290:SF9">
    <property type="entry name" value="OLIGOPEPTIDE-BINDING PROTEIN APPA"/>
    <property type="match status" value="1"/>
</dbReference>
<keyword evidence="2" id="KW-0813">Transport</keyword>
<comment type="caution">
    <text evidence="6">The sequence shown here is derived from an EMBL/GenBank/DDBJ whole genome shotgun (WGS) entry which is preliminary data.</text>
</comment>
<feature type="signal peptide" evidence="4">
    <location>
        <begin position="1"/>
        <end position="25"/>
    </location>
</feature>
<gene>
    <name evidence="6" type="ORF">GCM10017577_62260</name>
</gene>
<protein>
    <submittedName>
        <fullName evidence="6">ABC transporter substrate-binding protein</fullName>
    </submittedName>
</protein>
<dbReference type="InterPro" id="IPR030678">
    <property type="entry name" value="Peptide/Ni-bd"/>
</dbReference>
<organism evidence="6 7">
    <name type="scientific">Pseudonocardia halophobica</name>
    <dbReference type="NCBI Taxonomy" id="29401"/>
    <lineage>
        <taxon>Bacteria</taxon>
        <taxon>Bacillati</taxon>
        <taxon>Actinomycetota</taxon>
        <taxon>Actinomycetes</taxon>
        <taxon>Pseudonocardiales</taxon>
        <taxon>Pseudonocardiaceae</taxon>
        <taxon>Pseudonocardia</taxon>
    </lineage>
</organism>
<evidence type="ECO:0000256" key="1">
    <source>
        <dbReference type="ARBA" id="ARBA00005695"/>
    </source>
</evidence>